<keyword evidence="1" id="KW-0732">Signal</keyword>
<name>A0AAQ1ZJQ9_9BACT</name>
<dbReference type="PANTHER" id="PTHR43784">
    <property type="entry name" value="GDSL-LIKE LIPASE/ACYLHYDROLASE, PUTATIVE (AFU_ORTHOLOGUE AFUA_2G00820)-RELATED"/>
    <property type="match status" value="1"/>
</dbReference>
<dbReference type="SUPFAM" id="SSF52266">
    <property type="entry name" value="SGNH hydrolase"/>
    <property type="match status" value="1"/>
</dbReference>
<comment type="caution">
    <text evidence="3">The sequence shown here is derived from an EMBL/GenBank/DDBJ whole genome shotgun (WGS) entry which is preliminary data.</text>
</comment>
<dbReference type="EMBL" id="UGTJ01000001">
    <property type="protein sequence ID" value="SUB80457.1"/>
    <property type="molecule type" value="Genomic_DNA"/>
</dbReference>
<dbReference type="Proteomes" id="UP000255283">
    <property type="component" value="Unassembled WGS sequence"/>
</dbReference>
<dbReference type="Gene3D" id="3.40.50.1110">
    <property type="entry name" value="SGNH hydrolase"/>
    <property type="match status" value="1"/>
</dbReference>
<dbReference type="InterPro" id="IPR053140">
    <property type="entry name" value="GDSL_Rv0518-like"/>
</dbReference>
<evidence type="ECO:0000256" key="1">
    <source>
        <dbReference type="SAM" id="SignalP"/>
    </source>
</evidence>
<dbReference type="AlphaFoldDB" id="A0AAQ1ZJQ9"/>
<dbReference type="InterPro" id="IPR013830">
    <property type="entry name" value="SGNH_hydro"/>
</dbReference>
<dbReference type="PANTHER" id="PTHR43784:SF2">
    <property type="entry name" value="GDSL-LIKE LIPASE_ACYLHYDROLASE, PUTATIVE (AFU_ORTHOLOGUE AFUA_2G00820)-RELATED"/>
    <property type="match status" value="1"/>
</dbReference>
<evidence type="ECO:0000259" key="2">
    <source>
        <dbReference type="Pfam" id="PF13472"/>
    </source>
</evidence>
<reference evidence="3 4" key="1">
    <citation type="submission" date="2018-06" db="EMBL/GenBank/DDBJ databases">
        <authorList>
            <consortium name="Pathogen Informatics"/>
            <person name="Doyle S."/>
        </authorList>
    </citation>
    <scope>NUCLEOTIDE SEQUENCE [LARGE SCALE GENOMIC DNA]</scope>
    <source>
        <strain evidence="3 4">NCTC13063</strain>
    </source>
</reference>
<proteinExistence type="predicted"/>
<evidence type="ECO:0000313" key="4">
    <source>
        <dbReference type="Proteomes" id="UP000255283"/>
    </source>
</evidence>
<dbReference type="Pfam" id="PF13472">
    <property type="entry name" value="Lipase_GDSL_2"/>
    <property type="match status" value="1"/>
</dbReference>
<dbReference type="GO" id="GO:0016788">
    <property type="term" value="F:hydrolase activity, acting on ester bonds"/>
    <property type="evidence" value="ECO:0007669"/>
    <property type="project" value="UniProtKB-ARBA"/>
</dbReference>
<feature type="domain" description="SGNH hydrolase-type esterase" evidence="2">
    <location>
        <begin position="210"/>
        <end position="398"/>
    </location>
</feature>
<protein>
    <submittedName>
        <fullName evidence="3">GDSL-like Lipase/Acylhydrolase</fullName>
    </submittedName>
</protein>
<dbReference type="RefSeq" id="WP_036927122.1">
    <property type="nucleotide sequence ID" value="NZ_DBFWLE010000021.1"/>
</dbReference>
<feature type="chain" id="PRO_5042984076" evidence="1">
    <location>
        <begin position="21"/>
        <end position="408"/>
    </location>
</feature>
<evidence type="ECO:0000313" key="3">
    <source>
        <dbReference type="EMBL" id="SUB80457.1"/>
    </source>
</evidence>
<dbReference type="CDD" id="cd01830">
    <property type="entry name" value="XynE_like"/>
    <property type="match status" value="1"/>
</dbReference>
<gene>
    <name evidence="3" type="ORF">NCTC13063_01742</name>
</gene>
<feature type="signal peptide" evidence="1">
    <location>
        <begin position="1"/>
        <end position="20"/>
    </location>
</feature>
<sequence length="408" mass="45118">MKRIMLWAWLMGLVAMTAGAQGVAKKLPELKESAYTHWVGTWATAQQPVVKSFMPYNNNMSNRSVRQIVKVSIGGTMLRLQLSNELSAEPVVIKSVYIAHSKDSFAIDARSAKYLRFGKNLGVTIAPGKTATSDALVFDLRPLERLAVTINYVSAPALPTVHMGSRTTSYIMRGVTTAHTDFSTAFRENHWFNIAAIDVFDLTASAVAIIGNSITDGKNSTDNRHNRWPDMMSEYLQTKLGVTGMGVLNLGIGNNRVATPGGFGTMARERFDRDILAQSGVSAVVIFEGVNDIGGARGNSETVARQLIEAYEEMIRKARAHRLKVFLGTITPFKGAGYYSRFHEAARLSVNDWIRAQKGKVDGILDFDELLRDPAAPEQMRKELQSDWLHPNPEGYRLMGEYAAEKVK</sequence>
<accession>A0AAQ1ZJQ9</accession>
<dbReference type="InterPro" id="IPR036514">
    <property type="entry name" value="SGNH_hydro_sf"/>
</dbReference>
<organism evidence="3 4">
    <name type="scientific">Segatella buccae</name>
    <dbReference type="NCBI Taxonomy" id="28126"/>
    <lineage>
        <taxon>Bacteria</taxon>
        <taxon>Pseudomonadati</taxon>
        <taxon>Bacteroidota</taxon>
        <taxon>Bacteroidia</taxon>
        <taxon>Bacteroidales</taxon>
        <taxon>Prevotellaceae</taxon>
        <taxon>Segatella</taxon>
    </lineage>
</organism>